<comment type="subunit">
    <text evidence="2">Interacts with ribosomal protein uL14 (rplN).</text>
</comment>
<dbReference type="EMBL" id="VUMO01000006">
    <property type="protein sequence ID" value="MSS19874.1"/>
    <property type="molecule type" value="Genomic_DNA"/>
</dbReference>
<comment type="subcellular location">
    <subcellularLocation>
        <location evidence="2">Cytoplasm</location>
    </subcellularLocation>
</comment>
<dbReference type="SUPFAM" id="SSF81301">
    <property type="entry name" value="Nucleotidyltransferase"/>
    <property type="match status" value="1"/>
</dbReference>
<name>A0A7X2NG70_9FIRM</name>
<sequence length="111" mass="13128">MEFVEYVQKWIDDRLGIDTKVIDVRGRSSLADFIVITSGSNVRQVNAISQNIQDNASKMGIEPKNVEGERESRWILLDYYDVIIHVFSQEEREFYDLERLWQDDMRPSNQK</sequence>
<dbReference type="GO" id="GO:0017148">
    <property type="term" value="P:negative regulation of translation"/>
    <property type="evidence" value="ECO:0007669"/>
    <property type="project" value="UniProtKB-UniRule"/>
</dbReference>
<dbReference type="GO" id="GO:0090071">
    <property type="term" value="P:negative regulation of ribosome biogenesis"/>
    <property type="evidence" value="ECO:0007669"/>
    <property type="project" value="UniProtKB-UniRule"/>
</dbReference>
<dbReference type="PANTHER" id="PTHR21043">
    <property type="entry name" value="IOJAP SUPERFAMILY ORTHOLOG"/>
    <property type="match status" value="1"/>
</dbReference>
<dbReference type="HAMAP" id="MF_01477">
    <property type="entry name" value="Iojap_RsfS"/>
    <property type="match status" value="1"/>
</dbReference>
<dbReference type="InterPro" id="IPR004394">
    <property type="entry name" value="Iojap/RsfS/C7orf30"/>
</dbReference>
<dbReference type="Pfam" id="PF02410">
    <property type="entry name" value="RsfS"/>
    <property type="match status" value="1"/>
</dbReference>
<dbReference type="PANTHER" id="PTHR21043:SF0">
    <property type="entry name" value="MITOCHONDRIAL ASSEMBLY OF RIBOSOMAL LARGE SUBUNIT PROTEIN 1"/>
    <property type="match status" value="1"/>
</dbReference>
<comment type="function">
    <text evidence="2">Functions as a ribosomal silencing factor. Interacts with ribosomal protein uL14 (rplN), blocking formation of intersubunit bridge B8. Prevents association of the 30S and 50S ribosomal subunits and the formation of functional ribosomes, thus repressing translation.</text>
</comment>
<proteinExistence type="inferred from homology"/>
<comment type="caution">
    <text evidence="3">The sequence shown here is derived from an EMBL/GenBank/DDBJ whole genome shotgun (WGS) entry which is preliminary data.</text>
</comment>
<gene>
    <name evidence="2 3" type="primary">rsfS</name>
    <name evidence="3" type="ORF">FYJ52_05595</name>
</gene>
<dbReference type="InterPro" id="IPR043519">
    <property type="entry name" value="NT_sf"/>
</dbReference>
<dbReference type="Gene3D" id="3.30.460.10">
    <property type="entry name" value="Beta Polymerase, domain 2"/>
    <property type="match status" value="1"/>
</dbReference>
<evidence type="ECO:0000313" key="3">
    <source>
        <dbReference type="EMBL" id="MSS19874.1"/>
    </source>
</evidence>
<keyword evidence="2" id="KW-0678">Repressor</keyword>
<evidence type="ECO:0000256" key="1">
    <source>
        <dbReference type="ARBA" id="ARBA00010574"/>
    </source>
</evidence>
<dbReference type="AlphaFoldDB" id="A0A7X2NG70"/>
<evidence type="ECO:0000256" key="2">
    <source>
        <dbReference type="HAMAP-Rule" id="MF_01477"/>
    </source>
</evidence>
<dbReference type="NCBIfam" id="TIGR00090">
    <property type="entry name" value="rsfS_iojap_ybeB"/>
    <property type="match status" value="1"/>
</dbReference>
<dbReference type="Proteomes" id="UP000461754">
    <property type="component" value="Unassembled WGS sequence"/>
</dbReference>
<protein>
    <recommendedName>
        <fullName evidence="2">Ribosomal silencing factor RsfS</fullName>
    </recommendedName>
</protein>
<keyword evidence="4" id="KW-1185">Reference proteome</keyword>
<accession>A0A7X2NG70</accession>
<organism evidence="3 4">
    <name type="scientific">Pseudoramibacter porci</name>
    <dbReference type="NCBI Taxonomy" id="2606631"/>
    <lineage>
        <taxon>Bacteria</taxon>
        <taxon>Bacillati</taxon>
        <taxon>Bacillota</taxon>
        <taxon>Clostridia</taxon>
        <taxon>Eubacteriales</taxon>
        <taxon>Eubacteriaceae</taxon>
        <taxon>Pseudoramibacter</taxon>
    </lineage>
</organism>
<dbReference type="GO" id="GO:0005737">
    <property type="term" value="C:cytoplasm"/>
    <property type="evidence" value="ECO:0007669"/>
    <property type="project" value="UniProtKB-SubCell"/>
</dbReference>
<dbReference type="GO" id="GO:0043023">
    <property type="term" value="F:ribosomal large subunit binding"/>
    <property type="evidence" value="ECO:0007669"/>
    <property type="project" value="TreeGrafter"/>
</dbReference>
<comment type="similarity">
    <text evidence="1 2">Belongs to the Iojap/RsfS family.</text>
</comment>
<reference evidence="3 4" key="1">
    <citation type="submission" date="2019-08" db="EMBL/GenBank/DDBJ databases">
        <title>In-depth cultivation of the pig gut microbiome towards novel bacterial diversity and tailored functional studies.</title>
        <authorList>
            <person name="Wylensek D."/>
            <person name="Hitch T.C.A."/>
            <person name="Clavel T."/>
        </authorList>
    </citation>
    <scope>NUCLEOTIDE SEQUENCE [LARGE SCALE GENOMIC DNA]</scope>
    <source>
        <strain evidence="3 4">RF-744-FAT-4</strain>
    </source>
</reference>
<keyword evidence="2" id="KW-0810">Translation regulation</keyword>
<dbReference type="GO" id="GO:0042256">
    <property type="term" value="P:cytosolic ribosome assembly"/>
    <property type="evidence" value="ECO:0007669"/>
    <property type="project" value="UniProtKB-UniRule"/>
</dbReference>
<keyword evidence="2" id="KW-0963">Cytoplasm</keyword>
<evidence type="ECO:0000313" key="4">
    <source>
        <dbReference type="Proteomes" id="UP000461754"/>
    </source>
</evidence>